<dbReference type="Pfam" id="PF03710">
    <property type="entry name" value="GlnE"/>
    <property type="match status" value="1"/>
</dbReference>
<keyword evidence="3" id="KW-0547">Nucleotide-binding</keyword>
<gene>
    <name evidence="9" type="ORF">LCGC14_3043900</name>
</gene>
<keyword evidence="6" id="KW-0511">Multifunctional enzyme</keyword>
<dbReference type="Gene3D" id="3.30.460.10">
    <property type="entry name" value="Beta Polymerase, domain 2"/>
    <property type="match status" value="1"/>
</dbReference>
<comment type="caution">
    <text evidence="9">The sequence shown here is derived from an EMBL/GenBank/DDBJ whole genome shotgun (WGS) entry which is preliminary data.</text>
</comment>
<reference evidence="9" key="1">
    <citation type="journal article" date="2015" name="Nature">
        <title>Complex archaea that bridge the gap between prokaryotes and eukaryotes.</title>
        <authorList>
            <person name="Spang A."/>
            <person name="Saw J.H."/>
            <person name="Jorgensen S.L."/>
            <person name="Zaremba-Niedzwiedzka K."/>
            <person name="Martijn J."/>
            <person name="Lind A.E."/>
            <person name="van Eijk R."/>
            <person name="Schleper C."/>
            <person name="Guy L."/>
            <person name="Ettema T.J."/>
        </authorList>
    </citation>
    <scope>NUCLEOTIDE SEQUENCE</scope>
</reference>
<evidence type="ECO:0000313" key="9">
    <source>
        <dbReference type="EMBL" id="KKK58491.1"/>
    </source>
</evidence>
<dbReference type="InterPro" id="IPR043519">
    <property type="entry name" value="NT_sf"/>
</dbReference>
<evidence type="ECO:0000256" key="1">
    <source>
        <dbReference type="ARBA" id="ARBA00022679"/>
    </source>
</evidence>
<dbReference type="CDD" id="cd05401">
    <property type="entry name" value="NT_GlnE_GlnD_like"/>
    <property type="match status" value="1"/>
</dbReference>
<dbReference type="PANTHER" id="PTHR30621">
    <property type="entry name" value="GLUTAMINE SYNTHETASE ADENYLYLTRANSFERASE"/>
    <property type="match status" value="1"/>
</dbReference>
<evidence type="ECO:0000256" key="5">
    <source>
        <dbReference type="ARBA" id="ARBA00022842"/>
    </source>
</evidence>
<dbReference type="EMBL" id="LAZR01063954">
    <property type="protein sequence ID" value="KKK58491.1"/>
    <property type="molecule type" value="Genomic_DNA"/>
</dbReference>
<dbReference type="InterPro" id="IPR005190">
    <property type="entry name" value="GlnE_rpt_dom"/>
</dbReference>
<evidence type="ECO:0008006" key="10">
    <source>
        <dbReference type="Google" id="ProtNLM"/>
    </source>
</evidence>
<dbReference type="GO" id="GO:0005524">
    <property type="term" value="F:ATP binding"/>
    <property type="evidence" value="ECO:0007669"/>
    <property type="project" value="UniProtKB-KW"/>
</dbReference>
<sequence>LGPAGRPARFVILGMGKLGGRELNYSSDIDLILLCESEGKTDGQRPISNSEFFDQLAREIVRLITEMTELGSIYRVDLRLRPEGRRGRMVPTVQSALDYYDVRGRTWERQAYIKACPVAGDLQLGHDFLQRLSPWIYRRYLSRADISGFKTLKRRIERHAQRQGVDDRDVKTGHGGIRDIEFVIQFLQLLNGADMPALQTANTIEAIAQLEKVGCLSNLERTLLEDNYSFLRKIEHRLQIMFDLQTHLLPESHDEIRKLALRMGYGNGADEPSPNVALTIVSRPGSSAA</sequence>
<evidence type="ECO:0000256" key="3">
    <source>
        <dbReference type="ARBA" id="ARBA00022741"/>
    </source>
</evidence>
<dbReference type="PANTHER" id="PTHR30621:SF0">
    <property type="entry name" value="BIFUNCTIONAL GLUTAMINE SYNTHETASE ADENYLYLTRANSFERASE_ADENYLYL-REMOVING ENZYME"/>
    <property type="match status" value="1"/>
</dbReference>
<name>A0A0F8ZEP8_9ZZZZ</name>
<feature type="non-terminal residue" evidence="9">
    <location>
        <position position="1"/>
    </location>
</feature>
<dbReference type="GO" id="GO:0005829">
    <property type="term" value="C:cytosol"/>
    <property type="evidence" value="ECO:0007669"/>
    <property type="project" value="TreeGrafter"/>
</dbReference>
<organism evidence="9">
    <name type="scientific">marine sediment metagenome</name>
    <dbReference type="NCBI Taxonomy" id="412755"/>
    <lineage>
        <taxon>unclassified sequences</taxon>
        <taxon>metagenomes</taxon>
        <taxon>ecological metagenomes</taxon>
    </lineage>
</organism>
<keyword evidence="4" id="KW-0067">ATP-binding</keyword>
<protein>
    <recommendedName>
        <fullName evidence="10">Glutamate-ammonia ligase adenylyltransferase repeated domain-containing protein</fullName>
    </recommendedName>
</protein>
<evidence type="ECO:0000259" key="8">
    <source>
        <dbReference type="Pfam" id="PF08335"/>
    </source>
</evidence>
<proteinExistence type="predicted"/>
<dbReference type="AlphaFoldDB" id="A0A0F8ZEP8"/>
<dbReference type="SUPFAM" id="SSF81301">
    <property type="entry name" value="Nucleotidyltransferase"/>
    <property type="match status" value="1"/>
</dbReference>
<dbReference type="SUPFAM" id="SSF81593">
    <property type="entry name" value="Nucleotidyltransferase substrate binding subunit/domain"/>
    <property type="match status" value="1"/>
</dbReference>
<keyword evidence="1" id="KW-0808">Transferase</keyword>
<accession>A0A0F8ZEP8</accession>
<dbReference type="GO" id="GO:0008882">
    <property type="term" value="F:[glutamate-ammonia-ligase] adenylyltransferase activity"/>
    <property type="evidence" value="ECO:0007669"/>
    <property type="project" value="InterPro"/>
</dbReference>
<feature type="domain" description="PII-uridylyltransferase/Glutamine-synthetase adenylyltransferase" evidence="8">
    <location>
        <begin position="152"/>
        <end position="270"/>
    </location>
</feature>
<evidence type="ECO:0000256" key="2">
    <source>
        <dbReference type="ARBA" id="ARBA00022695"/>
    </source>
</evidence>
<keyword evidence="5" id="KW-0460">Magnesium</keyword>
<keyword evidence="2" id="KW-0548">Nucleotidyltransferase</keyword>
<feature type="domain" description="Glutamate-ammonia ligase adenylyltransferase repeated" evidence="7">
    <location>
        <begin position="5"/>
        <end position="130"/>
    </location>
</feature>
<dbReference type="InterPro" id="IPR013546">
    <property type="entry name" value="PII_UdlTrfase/GS_AdlTrfase"/>
</dbReference>
<evidence type="ECO:0000259" key="7">
    <source>
        <dbReference type="Pfam" id="PF03710"/>
    </source>
</evidence>
<dbReference type="Pfam" id="PF08335">
    <property type="entry name" value="GlnD_UR_UTase"/>
    <property type="match status" value="1"/>
</dbReference>
<evidence type="ECO:0000256" key="4">
    <source>
        <dbReference type="ARBA" id="ARBA00022840"/>
    </source>
</evidence>
<dbReference type="Gene3D" id="1.20.120.330">
    <property type="entry name" value="Nucleotidyltransferases domain 2"/>
    <property type="match status" value="1"/>
</dbReference>
<dbReference type="InterPro" id="IPR023057">
    <property type="entry name" value="GlnE"/>
</dbReference>
<evidence type="ECO:0000256" key="6">
    <source>
        <dbReference type="ARBA" id="ARBA00023268"/>
    </source>
</evidence>
<dbReference type="GO" id="GO:0000820">
    <property type="term" value="P:regulation of glutamine family amino acid metabolic process"/>
    <property type="evidence" value="ECO:0007669"/>
    <property type="project" value="TreeGrafter"/>
</dbReference>